<dbReference type="Gene3D" id="3.40.50.1220">
    <property type="entry name" value="TPP-binding domain"/>
    <property type="match status" value="1"/>
</dbReference>
<keyword evidence="4" id="KW-1185">Reference proteome</keyword>
<dbReference type="EC" id="2.3.1.286" evidence="2"/>
<comment type="catalytic activity">
    <reaction evidence="2">
        <text>N(6)-acetyl-L-lysyl-[protein] + NAD(+) + H2O = 2''-O-acetyl-ADP-D-ribose + nicotinamide + L-lysyl-[protein]</text>
        <dbReference type="Rhea" id="RHEA:43636"/>
        <dbReference type="Rhea" id="RHEA-COMP:9752"/>
        <dbReference type="Rhea" id="RHEA-COMP:10731"/>
        <dbReference type="ChEBI" id="CHEBI:15377"/>
        <dbReference type="ChEBI" id="CHEBI:17154"/>
        <dbReference type="ChEBI" id="CHEBI:29969"/>
        <dbReference type="ChEBI" id="CHEBI:57540"/>
        <dbReference type="ChEBI" id="CHEBI:61930"/>
        <dbReference type="ChEBI" id="CHEBI:83767"/>
        <dbReference type="EC" id="2.3.1.286"/>
    </reaction>
</comment>
<feature type="binding site" evidence="2">
    <location>
        <begin position="101"/>
        <end position="104"/>
    </location>
    <ligand>
        <name>NAD(+)</name>
        <dbReference type="ChEBI" id="CHEBI:57540"/>
    </ligand>
</feature>
<protein>
    <recommendedName>
        <fullName evidence="2">NAD-dependent protein deacylase</fullName>
        <ecNumber evidence="2">2.3.1.286</ecNumber>
    </recommendedName>
    <alternativeName>
        <fullName evidence="2">Regulatory protein SIR2 homolog</fullName>
    </alternativeName>
</protein>
<reference evidence="3" key="1">
    <citation type="submission" date="2022-07" db="EMBL/GenBank/DDBJ databases">
        <title>Complete Genome Sequence of the Radioresistant Bacterium Deinococcus aetherius ST0316, Isolated from the Air Dust collected in Lower Stratosphere above Japan.</title>
        <authorList>
            <person name="Satoh K."/>
            <person name="Hagiwara K."/>
            <person name="Katsumata K."/>
            <person name="Kubo A."/>
            <person name="Yokobori S."/>
            <person name="Yamagishi A."/>
            <person name="Oono Y."/>
            <person name="Narumi I."/>
        </authorList>
    </citation>
    <scope>NUCLEOTIDE SEQUENCE</scope>
    <source>
        <strain evidence="3">ST0316</strain>
    </source>
</reference>
<comment type="subcellular location">
    <subcellularLocation>
        <location evidence="2">Cytoplasm</location>
    </subcellularLocation>
</comment>
<dbReference type="CDD" id="cd01412">
    <property type="entry name" value="SIRT5_Af1_CobB"/>
    <property type="match status" value="1"/>
</dbReference>
<evidence type="ECO:0000256" key="2">
    <source>
        <dbReference type="HAMAP-Rule" id="MF_01121"/>
    </source>
</evidence>
<dbReference type="NCBIfam" id="NF001753">
    <property type="entry name" value="PRK00481.1-3"/>
    <property type="match status" value="1"/>
</dbReference>
<feature type="binding site" evidence="2">
    <location>
        <position position="236"/>
    </location>
    <ligand>
        <name>NAD(+)</name>
        <dbReference type="ChEBI" id="CHEBI:57540"/>
    </ligand>
</feature>
<evidence type="ECO:0000256" key="1">
    <source>
        <dbReference type="ARBA" id="ARBA00022679"/>
    </source>
</evidence>
<feature type="binding site" evidence="2">
    <location>
        <position position="155"/>
    </location>
    <ligand>
        <name>Zn(2+)</name>
        <dbReference type="ChEBI" id="CHEBI:29105"/>
    </ligand>
</feature>
<feature type="binding site" evidence="2">
    <location>
        <position position="131"/>
    </location>
    <ligand>
        <name>Zn(2+)</name>
        <dbReference type="ChEBI" id="CHEBI:29105"/>
    </ligand>
</feature>
<comment type="catalytic activity">
    <reaction evidence="2">
        <text>N(6)-succinyl-L-lysyl-[protein] + NAD(+) + H2O = 2''-O-succinyl-ADP-D-ribose + nicotinamide + L-lysyl-[protein]</text>
        <dbReference type="Rhea" id="RHEA:47668"/>
        <dbReference type="Rhea" id="RHEA-COMP:9752"/>
        <dbReference type="Rhea" id="RHEA-COMP:11877"/>
        <dbReference type="ChEBI" id="CHEBI:15377"/>
        <dbReference type="ChEBI" id="CHEBI:17154"/>
        <dbReference type="ChEBI" id="CHEBI:29969"/>
        <dbReference type="ChEBI" id="CHEBI:57540"/>
        <dbReference type="ChEBI" id="CHEBI:87830"/>
        <dbReference type="ChEBI" id="CHEBI:87832"/>
    </reaction>
</comment>
<dbReference type="InterPro" id="IPR029035">
    <property type="entry name" value="DHS-like_NAD/FAD-binding_dom"/>
</dbReference>
<dbReference type="Pfam" id="PF02146">
    <property type="entry name" value="SIR2"/>
    <property type="match status" value="1"/>
</dbReference>
<dbReference type="PANTHER" id="PTHR11085">
    <property type="entry name" value="NAD-DEPENDENT PROTEIN DEACYLASE SIRTUIN-5, MITOCHONDRIAL-RELATED"/>
    <property type="match status" value="1"/>
</dbReference>
<proteinExistence type="inferred from homology"/>
<evidence type="ECO:0000313" key="4">
    <source>
        <dbReference type="Proteomes" id="UP001064971"/>
    </source>
</evidence>
<keyword evidence="2" id="KW-0963">Cytoplasm</keyword>
<dbReference type="SUPFAM" id="SSF52467">
    <property type="entry name" value="DHS-like NAD/FAD-binding domain"/>
    <property type="match status" value="1"/>
</dbReference>
<evidence type="ECO:0000313" key="3">
    <source>
        <dbReference type="EMBL" id="BDP40520.1"/>
    </source>
</evidence>
<sequence>MNLAEARAALRSARRVAVLTGAGVSAESGIPTFRDAQTGHWARFRPEDLASPGAYRRDPETVWQWYAGRYADVTRARPNPAHLLLADLERQKGGGFFLATQNVDGLHARAGSGSGGGRLVELHGNLTTARCEVCGTVAPLPAPEDFTPPPSCPVCRSRMRPNIVWFGEYLPEDALEAATNAFREAEVALIVGTSGVVYPAAGLALEARGAGAVVIEVNPEATELTSSLSYSVRDVASWGLAALLEAGQSR</sequence>
<keyword evidence="2" id="KW-0479">Metal-binding</keyword>
<feature type="binding site" evidence="2">
    <location>
        <begin position="218"/>
        <end position="220"/>
    </location>
    <ligand>
        <name>NAD(+)</name>
        <dbReference type="ChEBI" id="CHEBI:57540"/>
    </ligand>
</feature>
<dbReference type="InterPro" id="IPR026591">
    <property type="entry name" value="Sirtuin_cat_small_dom_sf"/>
</dbReference>
<feature type="binding site" evidence="2">
    <location>
        <position position="152"/>
    </location>
    <ligand>
        <name>Zn(2+)</name>
        <dbReference type="ChEBI" id="CHEBI:29105"/>
    </ligand>
</feature>
<comment type="cofactor">
    <cofactor evidence="2">
        <name>Zn(2+)</name>
        <dbReference type="ChEBI" id="CHEBI:29105"/>
    </cofactor>
    <text evidence="2">Binds 1 zinc ion per subunit.</text>
</comment>
<feature type="binding site" evidence="2">
    <location>
        <position position="66"/>
    </location>
    <ligand>
        <name>substrate</name>
    </ligand>
</feature>
<comment type="domain">
    <text evidence="2">2 residues (Tyr-66 and Arg-69) present in a large hydrophobic pocket are probably involved in substrate specificity. They are important for desuccinylation activity, but dispensable for deacetylation activity.</text>
</comment>
<dbReference type="InterPro" id="IPR050134">
    <property type="entry name" value="NAD-dep_sirtuin_deacylases"/>
</dbReference>
<dbReference type="PANTHER" id="PTHR11085:SF4">
    <property type="entry name" value="NAD-DEPENDENT PROTEIN DEACYLASE"/>
    <property type="match status" value="1"/>
</dbReference>
<name>A0ABM8A9T5_9DEIO</name>
<accession>A0ABM8A9T5</accession>
<dbReference type="Proteomes" id="UP001064971">
    <property type="component" value="Chromosome"/>
</dbReference>
<keyword evidence="2" id="KW-0520">NAD</keyword>
<comment type="similarity">
    <text evidence="2">Belongs to the sirtuin family. Class III subfamily.</text>
</comment>
<gene>
    <name evidence="2 3" type="primary">cobB</name>
    <name evidence="3" type="ORF">DAETH_04890</name>
</gene>
<keyword evidence="1" id="KW-0808">Transferase</keyword>
<dbReference type="RefSeq" id="WP_264776362.1">
    <property type="nucleotide sequence ID" value="NZ_AP026560.1"/>
</dbReference>
<dbReference type="HAMAP" id="MF_01121">
    <property type="entry name" value="Sirtuin_ClassIII"/>
    <property type="match status" value="1"/>
</dbReference>
<comment type="caution">
    <text evidence="2">Lacks conserved residue(s) required for the propagation of feature annotation.</text>
</comment>
<organism evidence="3 4">
    <name type="scientific">Deinococcus aetherius</name>
    <dbReference type="NCBI Taxonomy" id="200252"/>
    <lineage>
        <taxon>Bacteria</taxon>
        <taxon>Thermotogati</taxon>
        <taxon>Deinococcota</taxon>
        <taxon>Deinococci</taxon>
        <taxon>Deinococcales</taxon>
        <taxon>Deinococcaceae</taxon>
        <taxon>Deinococcus</taxon>
    </lineage>
</organism>
<keyword evidence="2" id="KW-0862">Zinc</keyword>
<dbReference type="Gene3D" id="3.30.1600.10">
    <property type="entry name" value="SIR2/SIRT2 'Small Domain"/>
    <property type="match status" value="1"/>
</dbReference>
<comment type="function">
    <text evidence="2">NAD-dependent lysine deacetylase and desuccinylase that specifically removes acetyl and succinyl groups on target proteins. Modulates the activities of several proteins which are inactive in their acylated form.</text>
</comment>
<feature type="binding site" evidence="2">
    <location>
        <position position="69"/>
    </location>
    <ligand>
        <name>substrate</name>
    </ligand>
</feature>
<feature type="binding site" evidence="2">
    <location>
        <position position="134"/>
    </location>
    <ligand>
        <name>Zn(2+)</name>
        <dbReference type="ChEBI" id="CHEBI:29105"/>
    </ligand>
</feature>
<feature type="active site" description="Proton acceptor" evidence="2">
    <location>
        <position position="123"/>
    </location>
</feature>
<dbReference type="InterPro" id="IPR027546">
    <property type="entry name" value="Sirtuin_class_III"/>
</dbReference>
<dbReference type="InterPro" id="IPR003000">
    <property type="entry name" value="Sirtuin"/>
</dbReference>
<feature type="binding site" evidence="2">
    <location>
        <begin position="192"/>
        <end position="194"/>
    </location>
    <ligand>
        <name>NAD(+)</name>
        <dbReference type="ChEBI" id="CHEBI:57540"/>
    </ligand>
</feature>
<dbReference type="EMBL" id="AP026560">
    <property type="protein sequence ID" value="BDP40520.1"/>
    <property type="molecule type" value="Genomic_DNA"/>
</dbReference>